<comment type="caution">
    <text evidence="3">The sequence shown here is derived from an EMBL/GenBank/DDBJ whole genome shotgun (WGS) entry which is preliminary data.</text>
</comment>
<accession>A0ABS7NNE9</accession>
<evidence type="ECO:0000256" key="1">
    <source>
        <dbReference type="ARBA" id="ARBA00022729"/>
    </source>
</evidence>
<dbReference type="InterPro" id="IPR006059">
    <property type="entry name" value="SBP"/>
</dbReference>
<dbReference type="PANTHER" id="PTHR30006">
    <property type="entry name" value="THIAMINE-BINDING PERIPLASMIC PROTEIN-RELATED"/>
    <property type="match status" value="1"/>
</dbReference>
<dbReference type="EMBL" id="JAHVJA010000021">
    <property type="protein sequence ID" value="MBY6142209.1"/>
    <property type="molecule type" value="Genomic_DNA"/>
</dbReference>
<reference evidence="3 4" key="1">
    <citation type="submission" date="2021-06" db="EMBL/GenBank/DDBJ databases">
        <title>50 bacteria genomes isolated from Dapeng, Shenzhen, China.</title>
        <authorList>
            <person name="Zheng W."/>
            <person name="Yu S."/>
            <person name="Huang Y."/>
        </authorList>
    </citation>
    <scope>NUCLEOTIDE SEQUENCE [LARGE SCALE GENOMIC DNA]</scope>
    <source>
        <strain evidence="3 4">DP1N14-2</strain>
    </source>
</reference>
<evidence type="ECO:0000313" key="4">
    <source>
        <dbReference type="Proteomes" id="UP000766629"/>
    </source>
</evidence>
<evidence type="ECO:0000256" key="2">
    <source>
        <dbReference type="SAM" id="SignalP"/>
    </source>
</evidence>
<dbReference type="Proteomes" id="UP000766629">
    <property type="component" value="Unassembled WGS sequence"/>
</dbReference>
<dbReference type="SUPFAM" id="SSF53850">
    <property type="entry name" value="Periplasmic binding protein-like II"/>
    <property type="match status" value="1"/>
</dbReference>
<keyword evidence="4" id="KW-1185">Reference proteome</keyword>
<gene>
    <name evidence="3" type="ORF">KUV26_22500</name>
</gene>
<dbReference type="RefSeq" id="WP_222510127.1">
    <property type="nucleotide sequence ID" value="NZ_JAHVJA010000021.1"/>
</dbReference>
<proteinExistence type="predicted"/>
<name>A0ABS7NNE9_9RHOB</name>
<dbReference type="PANTHER" id="PTHR30006:SF2">
    <property type="entry name" value="ABC TRANSPORTER SUBSTRATE-BINDING PROTEIN"/>
    <property type="match status" value="1"/>
</dbReference>
<dbReference type="Pfam" id="PF13416">
    <property type="entry name" value="SBP_bac_8"/>
    <property type="match status" value="1"/>
</dbReference>
<organism evidence="3 4">
    <name type="scientific">Leisingera daeponensis</name>
    <dbReference type="NCBI Taxonomy" id="405746"/>
    <lineage>
        <taxon>Bacteria</taxon>
        <taxon>Pseudomonadati</taxon>
        <taxon>Pseudomonadota</taxon>
        <taxon>Alphaproteobacteria</taxon>
        <taxon>Rhodobacterales</taxon>
        <taxon>Roseobacteraceae</taxon>
        <taxon>Leisingera</taxon>
    </lineage>
</organism>
<feature type="signal peptide" evidence="2">
    <location>
        <begin position="1"/>
        <end position="29"/>
    </location>
</feature>
<evidence type="ECO:0000313" key="3">
    <source>
        <dbReference type="EMBL" id="MBY6142209.1"/>
    </source>
</evidence>
<keyword evidence="1 2" id="KW-0732">Signal</keyword>
<feature type="chain" id="PRO_5045954669" evidence="2">
    <location>
        <begin position="30"/>
        <end position="347"/>
    </location>
</feature>
<dbReference type="Gene3D" id="3.40.190.10">
    <property type="entry name" value="Periplasmic binding protein-like II"/>
    <property type="match status" value="2"/>
</dbReference>
<dbReference type="CDD" id="cd13589">
    <property type="entry name" value="PBP2_polyamine_RpCGA009"/>
    <property type="match status" value="1"/>
</dbReference>
<sequence length="347" mass="36699">MKLHGKGRVLPGIAALAAGAFALASPLAAQEKLTIATFGGSFLDAVKSCHIPVFEKATGAAVETVLGNSVQHAASVRAMGASSDYDVVYIDDSAAMQLKAENLLHPLDRAVLASAEELDPRAFGPDDAFVVFMTGATAIAYNPEMVETPPSSWRDLFDEAYKGQVAIGDVTGTAGWQFLLAVNRMEGGSPEDVTPGIDAIRPLAQDAVVQYTQADQLLALFARGEVAMAPWYPDRAGSAADEGLPIAIAYPEEGAVGIRPTLLIPEGSSQKELAAAFVDTVLSKEVQECFAETKYAGPINLRAELSEKAAAIVPNGATLESLWFLDPAVTSAQLPGWIDRWQREVAR</sequence>
<protein>
    <submittedName>
        <fullName evidence="3">ABC transporter substrate-binding protein</fullName>
    </submittedName>
</protein>